<dbReference type="Proteomes" id="UP001085076">
    <property type="component" value="Miscellaneous, Linkage group lg03"/>
</dbReference>
<sequence length="126" mass="14044">MEKMTLGEWFDRMEKYLPTVINEAAGVIIANLRSKSSSSTNSSILPISPKFVSFTRSLAPLGFLVGGYSVQVYGFGGYAVQLVKKSDARSRVDRESDNHQLMLLDEIDVVSSVGTVLHHAQNMWYR</sequence>
<gene>
    <name evidence="1" type="ORF">J5N97_014045</name>
</gene>
<name>A0A9D5HJB8_9LILI</name>
<reference evidence="1" key="2">
    <citation type="journal article" date="2022" name="Hortic Res">
        <title>The genome of Dioscorea zingiberensis sheds light on the biosynthesis, origin and evolution of the medicinally important diosgenin saponins.</title>
        <authorList>
            <person name="Li Y."/>
            <person name="Tan C."/>
            <person name="Li Z."/>
            <person name="Guo J."/>
            <person name="Li S."/>
            <person name="Chen X."/>
            <person name="Wang C."/>
            <person name="Dai X."/>
            <person name="Yang H."/>
            <person name="Song W."/>
            <person name="Hou L."/>
            <person name="Xu J."/>
            <person name="Tong Z."/>
            <person name="Xu A."/>
            <person name="Yuan X."/>
            <person name="Wang W."/>
            <person name="Yang Q."/>
            <person name="Chen L."/>
            <person name="Sun Z."/>
            <person name="Wang K."/>
            <person name="Pan B."/>
            <person name="Chen J."/>
            <person name="Bao Y."/>
            <person name="Liu F."/>
            <person name="Qi X."/>
            <person name="Gang D.R."/>
            <person name="Wen J."/>
            <person name="Li J."/>
        </authorList>
    </citation>
    <scope>NUCLEOTIDE SEQUENCE</scope>
    <source>
        <strain evidence="1">Dzin_1.0</strain>
    </source>
</reference>
<proteinExistence type="predicted"/>
<evidence type="ECO:0000313" key="2">
    <source>
        <dbReference type="Proteomes" id="UP001085076"/>
    </source>
</evidence>
<keyword evidence="2" id="KW-1185">Reference proteome</keyword>
<organism evidence="1 2">
    <name type="scientific">Dioscorea zingiberensis</name>
    <dbReference type="NCBI Taxonomy" id="325984"/>
    <lineage>
        <taxon>Eukaryota</taxon>
        <taxon>Viridiplantae</taxon>
        <taxon>Streptophyta</taxon>
        <taxon>Embryophyta</taxon>
        <taxon>Tracheophyta</taxon>
        <taxon>Spermatophyta</taxon>
        <taxon>Magnoliopsida</taxon>
        <taxon>Liliopsida</taxon>
        <taxon>Dioscoreales</taxon>
        <taxon>Dioscoreaceae</taxon>
        <taxon>Dioscorea</taxon>
    </lineage>
</organism>
<comment type="caution">
    <text evidence="1">The sequence shown here is derived from an EMBL/GenBank/DDBJ whole genome shotgun (WGS) entry which is preliminary data.</text>
</comment>
<dbReference type="AlphaFoldDB" id="A0A9D5HJB8"/>
<accession>A0A9D5HJB8</accession>
<dbReference type="EMBL" id="JAGGNH010000003">
    <property type="protein sequence ID" value="KAJ0978571.1"/>
    <property type="molecule type" value="Genomic_DNA"/>
</dbReference>
<evidence type="ECO:0000313" key="1">
    <source>
        <dbReference type="EMBL" id="KAJ0978571.1"/>
    </source>
</evidence>
<protein>
    <submittedName>
        <fullName evidence="1">Uncharacterized protein</fullName>
    </submittedName>
</protein>
<dbReference type="OrthoDB" id="691130at2759"/>
<reference evidence="1" key="1">
    <citation type="submission" date="2021-03" db="EMBL/GenBank/DDBJ databases">
        <authorList>
            <person name="Li Z."/>
            <person name="Yang C."/>
        </authorList>
    </citation>
    <scope>NUCLEOTIDE SEQUENCE</scope>
    <source>
        <strain evidence="1">Dzin_1.0</strain>
        <tissue evidence="1">Leaf</tissue>
    </source>
</reference>